<evidence type="ECO:0000313" key="7">
    <source>
        <dbReference type="EMBL" id="KEI71500.1"/>
    </source>
</evidence>
<dbReference type="EMBL" id="JOJP01000001">
    <property type="protein sequence ID" value="KEI71500.1"/>
    <property type="molecule type" value="Genomic_DNA"/>
</dbReference>
<dbReference type="Pfam" id="PF21270">
    <property type="entry name" value="SOGP_4th"/>
    <property type="match status" value="1"/>
</dbReference>
<feature type="domain" description="Glycoside phosphorylase super sandwich" evidence="4">
    <location>
        <begin position="318"/>
        <end position="527"/>
    </location>
</feature>
<dbReference type="PANTHER" id="PTHR37469">
    <property type="entry name" value="CELLOBIONIC ACID PHOSPHORYLASE-RELATED"/>
    <property type="match status" value="1"/>
</dbReference>
<feature type="domain" description="SOGP N-terminal" evidence="6">
    <location>
        <begin position="21"/>
        <end position="249"/>
    </location>
</feature>
<dbReference type="InterPro" id="IPR008928">
    <property type="entry name" value="6-hairpin_glycosidase_sf"/>
</dbReference>
<proteinExistence type="predicted"/>
<dbReference type="Gene3D" id="2.70.98.40">
    <property type="entry name" value="Glycoside hydrolase, family 65, N-terminal domain"/>
    <property type="match status" value="1"/>
</dbReference>
<dbReference type="Proteomes" id="UP000027997">
    <property type="component" value="Unassembled WGS sequence"/>
</dbReference>
<dbReference type="InterPro" id="IPR052047">
    <property type="entry name" value="GH94_Enzymes"/>
</dbReference>
<dbReference type="eggNOG" id="COG3459">
    <property type="taxonomic scope" value="Bacteria"/>
</dbReference>
<dbReference type="Pfam" id="PF17167">
    <property type="entry name" value="Glyco_hydro_94"/>
    <property type="match status" value="1"/>
</dbReference>
<name>A0A081KBH4_9GAMM</name>
<evidence type="ECO:0000259" key="5">
    <source>
        <dbReference type="Pfam" id="PF21270"/>
    </source>
</evidence>
<evidence type="ECO:0000313" key="8">
    <source>
        <dbReference type="Proteomes" id="UP000027997"/>
    </source>
</evidence>
<comment type="caution">
    <text evidence="7">The sequence shown here is derived from an EMBL/GenBank/DDBJ whole genome shotgun (WGS) entry which is preliminary data.</text>
</comment>
<gene>
    <name evidence="7" type="ORF">GV64_12765</name>
</gene>
<dbReference type="InterPro" id="IPR048771">
    <property type="entry name" value="SOGP_2nd"/>
</dbReference>
<dbReference type="InterPro" id="IPR037018">
    <property type="entry name" value="GH65_N"/>
</dbReference>
<dbReference type="Pfam" id="PF21958">
    <property type="entry name" value="SOGP_N"/>
    <property type="match status" value="1"/>
</dbReference>
<dbReference type="InterPro" id="IPR012341">
    <property type="entry name" value="6hp_glycosidase-like_sf"/>
</dbReference>
<dbReference type="PANTHER" id="PTHR37469:SF2">
    <property type="entry name" value="CELLOBIONIC ACID PHOSPHORYLASE"/>
    <property type="match status" value="1"/>
</dbReference>
<evidence type="ECO:0000256" key="2">
    <source>
        <dbReference type="ARBA" id="ARBA00022679"/>
    </source>
</evidence>
<dbReference type="GO" id="GO:0016757">
    <property type="term" value="F:glycosyltransferase activity"/>
    <property type="evidence" value="ECO:0007669"/>
    <property type="project" value="UniProtKB-KW"/>
</dbReference>
<reference evidence="7 8" key="1">
    <citation type="submission" date="2014-06" db="EMBL/GenBank/DDBJ databases">
        <title>Whole Genome Sequences of Three Symbiotic Endozoicomonas Bacteria.</title>
        <authorList>
            <person name="Neave M.J."/>
            <person name="Apprill A."/>
            <person name="Voolstra C.R."/>
        </authorList>
    </citation>
    <scope>NUCLEOTIDE SEQUENCE [LARGE SCALE GENOMIC DNA]</scope>
    <source>
        <strain evidence="7 8">DSM 22380</strain>
    </source>
</reference>
<feature type="domain" description="Glycosyl hydrolase 94 catalytic" evidence="3">
    <location>
        <begin position="691"/>
        <end position="973"/>
    </location>
</feature>
<dbReference type="AlphaFoldDB" id="A0A081KBH4"/>
<accession>A0A081KBH4</accession>
<dbReference type="InterPro" id="IPR033432">
    <property type="entry name" value="GH94_catalytic"/>
</dbReference>
<evidence type="ECO:0000259" key="6">
    <source>
        <dbReference type="Pfam" id="PF21958"/>
    </source>
</evidence>
<dbReference type="SUPFAM" id="SSF48208">
    <property type="entry name" value="Six-hairpin glycosidases"/>
    <property type="match status" value="1"/>
</dbReference>
<feature type="domain" description="Glycoside phosphorylase C-terminal" evidence="5">
    <location>
        <begin position="1036"/>
        <end position="1122"/>
    </location>
</feature>
<keyword evidence="2" id="KW-0808">Transferase</keyword>
<keyword evidence="8" id="KW-1185">Reference proteome</keyword>
<organism evidence="7 8">
    <name type="scientific">Endozoicomonas elysicola</name>
    <dbReference type="NCBI Taxonomy" id="305900"/>
    <lineage>
        <taxon>Bacteria</taxon>
        <taxon>Pseudomonadati</taxon>
        <taxon>Pseudomonadota</taxon>
        <taxon>Gammaproteobacteria</taxon>
        <taxon>Oceanospirillales</taxon>
        <taxon>Endozoicomonadaceae</taxon>
        <taxon>Endozoicomonas</taxon>
    </lineage>
</organism>
<evidence type="ECO:0000259" key="3">
    <source>
        <dbReference type="Pfam" id="PF17167"/>
    </source>
</evidence>
<dbReference type="InterPro" id="IPR048773">
    <property type="entry name" value="SOGP_C"/>
</dbReference>
<dbReference type="GO" id="GO:0005975">
    <property type="term" value="P:carbohydrate metabolic process"/>
    <property type="evidence" value="ECO:0007669"/>
    <property type="project" value="InterPro"/>
</dbReference>
<keyword evidence="1" id="KW-0328">Glycosyltransferase</keyword>
<dbReference type="Gene3D" id="1.50.10.10">
    <property type="match status" value="1"/>
</dbReference>
<protein>
    <submittedName>
        <fullName evidence="7">Cellobiose phosphorylase</fullName>
    </submittedName>
</protein>
<dbReference type="STRING" id="305900.GV64_12765"/>
<evidence type="ECO:0000259" key="4">
    <source>
        <dbReference type="Pfam" id="PF21250"/>
    </source>
</evidence>
<dbReference type="Pfam" id="PF21250">
    <property type="entry name" value="SOGP_2nd"/>
    <property type="match status" value="1"/>
</dbReference>
<evidence type="ECO:0000256" key="1">
    <source>
        <dbReference type="ARBA" id="ARBA00022676"/>
    </source>
</evidence>
<sequence>MNFSISTAKHTLSGQNISLSFNQYHVLQSIRAGKIMVSQYDTPEMELALANIYLRTKENGQISATPLMYFNGQIETCRSESGEVTWTTRTEQFCATVTVSVAIDRNTVFFTANVENLGKDSLTYDLIYGQDIALADEGAVKSNEAYCSQYIDQQVFQLEGVGYTVCCRQNLPQSSGNPWVQIGSFQPVAHFSTDGIQFFGKSYKFTNEPEALLKPALDDKRYQFEMAYIALQTQDIQLTTGEHSSHVFYLDFQDNMPSSNVSEALPVADIRQHYSSVDHSNSAAVDLSGLKENCLTQPAVIIGETLNENEITRFFGEQRRFPETEGGELLSFFRENSCYVTLKAKEQHLERATGHMIASGNNQDFANAVMSSTHGIYGVFNSHVVLGNTSFNKLLGVERSFLNLFKSSGQRIWVKQGETYHLLTMPSAYEAGANHSLWVYKFQNGFIQVRCFSAQSAPAIQMDIKAEGYDQPLELMITHQLLMANNEHESHVQVHQEGNLIHITGDNALIADTLPELSYTLRTDSCLNQVDLVQEDGNGPVRYLVLSGTVEGQASLTITGSLWDQQQSAPETLDFDRETTAFQDAQNQLINQFNIDFEHDHHNADKLNDTMQWFTHNALVHYSTPHGLEQYSGAAWGTRDVSQGPFEFFMSLQRYDRAAALLETIYSHQHLETGTWPQWFMFDQYARIQQEDAHGDVVVWPMKALADYLVATGDLAILDKQLPYTAIEEGFGFTEQTVSLFAHVERQLKHIIDSLVPGTSLSCYGDGDWDDTLQPANQALRENMVSGWTIPLTLQTLKTMSKALAGHGQYDAFINELNLLAEKMEADYHRYLIKDGVIAGFIHFANGDTSQVEYLLHPADQKTGIKYRLLPGSRSIISETFDPELAEKHMAIIHEHLLCPDGVRLMDRMAEYKAGKQSYFKRAELAANLGREVGLQYCHAHIRFIEALCKMGKAETVFENLYKIIPVGIQSAVPNAELRQSNAYFSSSDGKFNDRYEAYDNFQQLRTGDVKVKGGWRIYSSGPGIYINQLISSVLGIRYQQQSLVLDPVIARTLGKVTLNFRIFDKPCQIIIHPEQGEHTPKKVCLNDKPLTFTQLANPYRTGGVLVEKDVLESTLSATDNLLEIWL</sequence>
<dbReference type="InterPro" id="IPR053831">
    <property type="entry name" value="SOGP_N"/>
</dbReference>